<keyword evidence="6 7" id="KW-0472">Membrane</keyword>
<dbReference type="InterPro" id="IPR020846">
    <property type="entry name" value="MFS_dom"/>
</dbReference>
<feature type="transmembrane region" description="Helical" evidence="7">
    <location>
        <begin position="267"/>
        <end position="285"/>
    </location>
</feature>
<feature type="transmembrane region" description="Helical" evidence="7">
    <location>
        <begin position="91"/>
        <end position="114"/>
    </location>
</feature>
<dbReference type="InterPro" id="IPR011701">
    <property type="entry name" value="MFS"/>
</dbReference>
<feature type="transmembrane region" description="Helical" evidence="7">
    <location>
        <begin position="206"/>
        <end position="231"/>
    </location>
</feature>
<dbReference type="GO" id="GO:0005886">
    <property type="term" value="C:plasma membrane"/>
    <property type="evidence" value="ECO:0007669"/>
    <property type="project" value="UniProtKB-SubCell"/>
</dbReference>
<dbReference type="STRING" id="396014.BF93_05450"/>
<feature type="transmembrane region" description="Helical" evidence="7">
    <location>
        <begin position="237"/>
        <end position="255"/>
    </location>
</feature>
<evidence type="ECO:0000313" key="10">
    <source>
        <dbReference type="Proteomes" id="UP000023067"/>
    </source>
</evidence>
<gene>
    <name evidence="9" type="ORF">BF93_05450</name>
</gene>
<feature type="domain" description="Major facilitator superfamily (MFS) profile" evidence="8">
    <location>
        <begin position="1"/>
        <end position="381"/>
    </location>
</feature>
<comment type="similarity">
    <text evidence="2">Belongs to the major facilitator superfamily. Nitrate/nitrite porter (TC 2.A.1.8) family.</text>
</comment>
<dbReference type="AlphaFoldDB" id="Z9JVU8"/>
<dbReference type="HOGENOM" id="CLU_001265_14_0_11"/>
<dbReference type="PROSITE" id="PS51257">
    <property type="entry name" value="PROKAR_LIPOPROTEIN"/>
    <property type="match status" value="1"/>
</dbReference>
<dbReference type="Proteomes" id="UP000023067">
    <property type="component" value="Unassembled WGS sequence"/>
</dbReference>
<dbReference type="SUPFAM" id="SSF103473">
    <property type="entry name" value="MFS general substrate transporter"/>
    <property type="match status" value="1"/>
</dbReference>
<evidence type="ECO:0000256" key="6">
    <source>
        <dbReference type="ARBA" id="ARBA00023136"/>
    </source>
</evidence>
<dbReference type="InterPro" id="IPR044772">
    <property type="entry name" value="NO3_transporter"/>
</dbReference>
<dbReference type="PANTHER" id="PTHR23515">
    <property type="entry name" value="HIGH-AFFINITY NITRATE TRANSPORTER 2.3"/>
    <property type="match status" value="1"/>
</dbReference>
<keyword evidence="5" id="KW-0534">Nitrate assimilation</keyword>
<dbReference type="EMBL" id="JDYK01000002">
    <property type="protein sequence ID" value="EWS82495.1"/>
    <property type="molecule type" value="Genomic_DNA"/>
</dbReference>
<dbReference type="GO" id="GO:0042128">
    <property type="term" value="P:nitrate assimilation"/>
    <property type="evidence" value="ECO:0007669"/>
    <property type="project" value="UniProtKB-KW"/>
</dbReference>
<feature type="transmembrane region" description="Helical" evidence="7">
    <location>
        <begin position="154"/>
        <end position="174"/>
    </location>
</feature>
<evidence type="ECO:0000256" key="2">
    <source>
        <dbReference type="ARBA" id="ARBA00008432"/>
    </source>
</evidence>
<feature type="transmembrane region" description="Helical" evidence="7">
    <location>
        <begin position="291"/>
        <end position="315"/>
    </location>
</feature>
<evidence type="ECO:0000256" key="1">
    <source>
        <dbReference type="ARBA" id="ARBA00004651"/>
    </source>
</evidence>
<protein>
    <recommendedName>
        <fullName evidence="8">Major facilitator superfamily (MFS) profile domain-containing protein</fullName>
    </recommendedName>
</protein>
<feature type="transmembrane region" description="Helical" evidence="7">
    <location>
        <begin position="352"/>
        <end position="372"/>
    </location>
</feature>
<evidence type="ECO:0000313" key="9">
    <source>
        <dbReference type="EMBL" id="EWS82495.1"/>
    </source>
</evidence>
<feature type="transmembrane region" description="Helical" evidence="7">
    <location>
        <begin position="66"/>
        <end position="85"/>
    </location>
</feature>
<feature type="transmembrane region" description="Helical" evidence="7">
    <location>
        <begin position="322"/>
        <end position="340"/>
    </location>
</feature>
<organism evidence="9 10">
    <name type="scientific">Brachybacterium phenoliresistens</name>
    <dbReference type="NCBI Taxonomy" id="396014"/>
    <lineage>
        <taxon>Bacteria</taxon>
        <taxon>Bacillati</taxon>
        <taxon>Actinomycetota</taxon>
        <taxon>Actinomycetes</taxon>
        <taxon>Micrococcales</taxon>
        <taxon>Dermabacteraceae</taxon>
        <taxon>Brachybacterium</taxon>
    </lineage>
</organism>
<comment type="caution">
    <text evidence="9">The sequence shown here is derived from an EMBL/GenBank/DDBJ whole genome shotgun (WGS) entry which is preliminary data.</text>
</comment>
<proteinExistence type="inferred from homology"/>
<dbReference type="GO" id="GO:0015112">
    <property type="term" value="F:nitrate transmembrane transporter activity"/>
    <property type="evidence" value="ECO:0007669"/>
    <property type="project" value="InterPro"/>
</dbReference>
<dbReference type="InterPro" id="IPR036259">
    <property type="entry name" value="MFS_trans_sf"/>
</dbReference>
<accession>Z9JVU8</accession>
<keyword evidence="10" id="KW-1185">Reference proteome</keyword>
<keyword evidence="4 7" id="KW-1133">Transmembrane helix</keyword>
<evidence type="ECO:0000256" key="4">
    <source>
        <dbReference type="ARBA" id="ARBA00022989"/>
    </source>
</evidence>
<dbReference type="PROSITE" id="PS50850">
    <property type="entry name" value="MFS"/>
    <property type="match status" value="1"/>
</dbReference>
<keyword evidence="3 7" id="KW-0812">Transmembrane</keyword>
<dbReference type="PATRIC" id="fig|396014.3.peg.92"/>
<evidence type="ECO:0000256" key="7">
    <source>
        <dbReference type="SAM" id="Phobius"/>
    </source>
</evidence>
<reference evidence="9 10" key="1">
    <citation type="submission" date="2014-02" db="EMBL/GenBank/DDBJ databases">
        <title>Genome sequence of Brachybacterium phenoliresistens strain W13A50.</title>
        <authorList>
            <person name="Wang X."/>
        </authorList>
    </citation>
    <scope>NUCLEOTIDE SEQUENCE [LARGE SCALE GENOMIC DNA]</scope>
    <source>
        <strain evidence="9 10">W13A50</strain>
    </source>
</reference>
<feature type="transmembrane region" description="Helical" evidence="7">
    <location>
        <begin position="126"/>
        <end position="148"/>
    </location>
</feature>
<name>Z9JVU8_9MICO</name>
<sequence>MRALVLATLGFGVSCWAWALLSPLGPVLVQRGTVADASLVVAIPVLVGAVGRIPIGALTDRFGGRIMFPAVSLAAVVPVLFLGLVGQDSLAGLLLGGLLLGIAGTIFAIGIPFVNSWFPPERRGMATGIYGASMGGTAIAAFTTVPLVSAAGPAAPFLASAAALVLYAGVAAVLMRPAPGWRPSTANPLRQTAGALRLPITWQTGALYALSFGGYVAFTVFLPTLLVGWYELSPGDAALRTAGFVVVAVILRPFGGVLADRFTAARMLLVSYAALALAAGVLMVHPPLAPWGTAAFLLAAGGLGLGAGAVFALVARVAPPQSIGAVTGVVGAAGGLGGFVPPLLMAASMESFGTYGPALAALLAAAVGALALTAHVGRRDRPAAA</sequence>
<dbReference type="Pfam" id="PF07690">
    <property type="entry name" value="MFS_1"/>
    <property type="match status" value="1"/>
</dbReference>
<evidence type="ECO:0000256" key="3">
    <source>
        <dbReference type="ARBA" id="ARBA00022692"/>
    </source>
</evidence>
<feature type="transmembrane region" description="Helical" evidence="7">
    <location>
        <begin position="33"/>
        <end position="54"/>
    </location>
</feature>
<dbReference type="eggNOG" id="COG2223">
    <property type="taxonomic scope" value="Bacteria"/>
</dbReference>
<evidence type="ECO:0000256" key="5">
    <source>
        <dbReference type="ARBA" id="ARBA00023063"/>
    </source>
</evidence>
<dbReference type="Gene3D" id="1.20.1250.20">
    <property type="entry name" value="MFS general substrate transporter like domains"/>
    <property type="match status" value="2"/>
</dbReference>
<comment type="subcellular location">
    <subcellularLocation>
        <location evidence="1">Cell membrane</location>
        <topology evidence="1">Multi-pass membrane protein</topology>
    </subcellularLocation>
</comment>
<evidence type="ECO:0000259" key="8">
    <source>
        <dbReference type="PROSITE" id="PS50850"/>
    </source>
</evidence>